<dbReference type="GO" id="GO:0005829">
    <property type="term" value="C:cytosol"/>
    <property type="evidence" value="ECO:0007669"/>
    <property type="project" value="TreeGrafter"/>
</dbReference>
<keyword evidence="4" id="KW-1185">Reference proteome</keyword>
<evidence type="ECO:0000313" key="3">
    <source>
        <dbReference type="EMBL" id="CAG7613384.1"/>
    </source>
</evidence>
<protein>
    <submittedName>
        <fullName evidence="3">HTH-type transcriptional regulator SinR</fullName>
    </submittedName>
</protein>
<dbReference type="InterPro" id="IPR050807">
    <property type="entry name" value="TransReg_Diox_bact_type"/>
</dbReference>
<dbReference type="PROSITE" id="PS50943">
    <property type="entry name" value="HTH_CROC1"/>
    <property type="match status" value="1"/>
</dbReference>
<dbReference type="Proteomes" id="UP000693672">
    <property type="component" value="Unassembled WGS sequence"/>
</dbReference>
<dbReference type="CDD" id="cd00093">
    <property type="entry name" value="HTH_XRE"/>
    <property type="match status" value="1"/>
</dbReference>
<name>A0A916JXJ4_9BACL</name>
<dbReference type="EMBL" id="CAJVAS010000005">
    <property type="protein sequence ID" value="CAG7613384.1"/>
    <property type="molecule type" value="Genomic_DNA"/>
</dbReference>
<accession>A0A916JXJ4</accession>
<reference evidence="3" key="1">
    <citation type="submission" date="2021-06" db="EMBL/GenBank/DDBJ databases">
        <authorList>
            <person name="Criscuolo A."/>
        </authorList>
    </citation>
    <scope>NUCLEOTIDE SEQUENCE</scope>
    <source>
        <strain evidence="3">CIP111600</strain>
    </source>
</reference>
<comment type="caution">
    <text evidence="3">The sequence shown here is derived from an EMBL/GenBank/DDBJ whole genome shotgun (WGS) entry which is preliminary data.</text>
</comment>
<dbReference type="Pfam" id="PF01381">
    <property type="entry name" value="HTH_3"/>
    <property type="match status" value="1"/>
</dbReference>
<dbReference type="PANTHER" id="PTHR46797">
    <property type="entry name" value="HTH-TYPE TRANSCRIPTIONAL REGULATOR"/>
    <property type="match status" value="1"/>
</dbReference>
<feature type="domain" description="HTH cro/C1-type" evidence="2">
    <location>
        <begin position="7"/>
        <end position="62"/>
    </location>
</feature>
<sequence length="113" mass="13198">MMIGKRIQTYRKQKRLSLNELARRAGVAKSYLSSIERNIQSNPSFEFIRKISEVLGVKVEALIKDDLPEELTPSEREWIHLSREFKRQGISIDMVKQFVEHYSANAATMQQQM</sequence>
<evidence type="ECO:0000259" key="2">
    <source>
        <dbReference type="PROSITE" id="PS50943"/>
    </source>
</evidence>
<dbReference type="GO" id="GO:0003677">
    <property type="term" value="F:DNA binding"/>
    <property type="evidence" value="ECO:0007669"/>
    <property type="project" value="UniProtKB-KW"/>
</dbReference>
<dbReference type="PANTHER" id="PTHR46797:SF1">
    <property type="entry name" value="METHYLPHOSPHONATE SYNTHASE"/>
    <property type="match status" value="1"/>
</dbReference>
<keyword evidence="1" id="KW-0238">DNA-binding</keyword>
<organism evidence="3 4">
    <name type="scientific">Paenibacillus solanacearum</name>
    <dbReference type="NCBI Taxonomy" id="2048548"/>
    <lineage>
        <taxon>Bacteria</taxon>
        <taxon>Bacillati</taxon>
        <taxon>Bacillota</taxon>
        <taxon>Bacilli</taxon>
        <taxon>Bacillales</taxon>
        <taxon>Paenibacillaceae</taxon>
        <taxon>Paenibacillus</taxon>
    </lineage>
</organism>
<dbReference type="InterPro" id="IPR001387">
    <property type="entry name" value="Cro/C1-type_HTH"/>
</dbReference>
<evidence type="ECO:0000313" key="4">
    <source>
        <dbReference type="Proteomes" id="UP000693672"/>
    </source>
</evidence>
<dbReference type="GO" id="GO:0003700">
    <property type="term" value="F:DNA-binding transcription factor activity"/>
    <property type="evidence" value="ECO:0007669"/>
    <property type="project" value="TreeGrafter"/>
</dbReference>
<proteinExistence type="predicted"/>
<gene>
    <name evidence="3" type="primary">sinR_1</name>
    <name evidence="3" type="ORF">PAESOLCIP111_01597</name>
</gene>
<dbReference type="AlphaFoldDB" id="A0A916JXJ4"/>
<evidence type="ECO:0000256" key="1">
    <source>
        <dbReference type="ARBA" id="ARBA00023125"/>
    </source>
</evidence>
<dbReference type="SMART" id="SM00530">
    <property type="entry name" value="HTH_XRE"/>
    <property type="match status" value="1"/>
</dbReference>